<sequence length="421" mass="46342">MNRIINARLRGRSGLFTLEWADGLISAITPQTETLPAPAAALAGDTLDADGKLVIPPLVEPHIHLDAALTAGEPHWNLSGTLFEGIERWAERKALVTREDTQARAHRTIRMLAAHGIQHVRTHVDVTEPGLATLQAMLEVREQARDLVDLQIVAFPQEGIESFANGRALMREAVALGADVVGGIPHFENTRDQGVSSVQFLMELAERHDCLVDVHCDETDDPNSRFLEVLAELTRVHGMGARVTASHTTAMGSYDNAYCYKLFRLLKQAGLSFISCPTESIHLQGRFDSYPKRRGLTRVPELDRAGLNVCFAQDSIVDPWYPLGNGNILRILDAGLHICHMLGYEDLQRALDFVTDHGARALALGEGYGIEIGRPANLVLLSADSDYELLRTQGQALLSIRHGRVIMRRTPSELIWPQAGA</sequence>
<dbReference type="InterPro" id="IPR011059">
    <property type="entry name" value="Metal-dep_hydrolase_composite"/>
</dbReference>
<keyword evidence="1" id="KW-0479">Metal-binding</keyword>
<dbReference type="GO" id="GO:0035888">
    <property type="term" value="F:isoguanine deaminase activity"/>
    <property type="evidence" value="ECO:0007669"/>
    <property type="project" value="TreeGrafter"/>
</dbReference>
<feature type="domain" description="Amidohydrolase 3" evidence="3">
    <location>
        <begin position="46"/>
        <end position="405"/>
    </location>
</feature>
<dbReference type="EMBL" id="PVLQ01000032">
    <property type="protein sequence ID" value="PRD65221.1"/>
    <property type="molecule type" value="Genomic_DNA"/>
</dbReference>
<dbReference type="OrthoDB" id="9815027at2"/>
<proteinExistence type="predicted"/>
<evidence type="ECO:0000259" key="3">
    <source>
        <dbReference type="Pfam" id="PF07969"/>
    </source>
</evidence>
<dbReference type="EC" id="3.5.4.1" evidence="4"/>
<comment type="caution">
    <text evidence="4">The sequence shown here is derived from an EMBL/GenBank/DDBJ whole genome shotgun (WGS) entry which is preliminary data.</text>
</comment>
<dbReference type="GO" id="GO:0006209">
    <property type="term" value="P:cytosine catabolic process"/>
    <property type="evidence" value="ECO:0007669"/>
    <property type="project" value="TreeGrafter"/>
</dbReference>
<dbReference type="Proteomes" id="UP000238589">
    <property type="component" value="Unassembled WGS sequence"/>
</dbReference>
<keyword evidence="2 4" id="KW-0378">Hydrolase</keyword>
<reference evidence="4 5" key="1">
    <citation type="submission" date="2018-03" db="EMBL/GenBank/DDBJ databases">
        <title>Comparative genomics illustrates the genes involved in a hyperalkaliphilic mechanisms of Serpentinomonas isolated from highly-alkaline calcium-rich serpentinized springs.</title>
        <authorList>
            <person name="Suzuki S."/>
            <person name="Ishii S."/>
            <person name="Walworth N."/>
            <person name="Bird L."/>
            <person name="Kuenen J.G."/>
            <person name="Nealson K.H."/>
        </authorList>
    </citation>
    <scope>NUCLEOTIDE SEQUENCE [LARGE SCALE GENOMIC DNA]</scope>
    <source>
        <strain evidence="4 5">P1</strain>
    </source>
</reference>
<dbReference type="AlphaFoldDB" id="A0A2S9K449"/>
<dbReference type="Pfam" id="PF07969">
    <property type="entry name" value="Amidohydro_3"/>
    <property type="match status" value="1"/>
</dbReference>
<accession>A0A2S9K449</accession>
<dbReference type="PANTHER" id="PTHR32027">
    <property type="entry name" value="CYTOSINE DEAMINASE"/>
    <property type="match status" value="1"/>
</dbReference>
<dbReference type="RefSeq" id="WP_105748480.1">
    <property type="nucleotide sequence ID" value="NZ_PVLQ01000032.1"/>
</dbReference>
<gene>
    <name evidence="4" type="ORF">C6P64_10295</name>
</gene>
<dbReference type="InterPro" id="IPR052349">
    <property type="entry name" value="Metallo-hydrolase_Enzymes"/>
</dbReference>
<dbReference type="InterPro" id="IPR013108">
    <property type="entry name" value="Amidohydro_3"/>
</dbReference>
<dbReference type="SUPFAM" id="SSF51556">
    <property type="entry name" value="Metallo-dependent hydrolases"/>
    <property type="match status" value="1"/>
</dbReference>
<evidence type="ECO:0000256" key="2">
    <source>
        <dbReference type="ARBA" id="ARBA00022801"/>
    </source>
</evidence>
<organism evidence="4 5">
    <name type="scientific">Malikia granosa</name>
    <dbReference type="NCBI Taxonomy" id="263067"/>
    <lineage>
        <taxon>Bacteria</taxon>
        <taxon>Pseudomonadati</taxon>
        <taxon>Pseudomonadota</taxon>
        <taxon>Betaproteobacteria</taxon>
        <taxon>Burkholderiales</taxon>
        <taxon>Comamonadaceae</taxon>
        <taxon>Malikia</taxon>
    </lineage>
</organism>
<evidence type="ECO:0000313" key="4">
    <source>
        <dbReference type="EMBL" id="PRD65221.1"/>
    </source>
</evidence>
<keyword evidence="5" id="KW-1185">Reference proteome</keyword>
<evidence type="ECO:0000313" key="5">
    <source>
        <dbReference type="Proteomes" id="UP000238589"/>
    </source>
</evidence>
<dbReference type="GO" id="GO:0046872">
    <property type="term" value="F:metal ion binding"/>
    <property type="evidence" value="ECO:0007669"/>
    <property type="project" value="UniProtKB-KW"/>
</dbReference>
<dbReference type="FunFam" id="3.20.20.140:FF:000019">
    <property type="entry name" value="Cytosine deaminase"/>
    <property type="match status" value="1"/>
</dbReference>
<protein>
    <submittedName>
        <fullName evidence="4">Cytosine deaminase</fullName>
        <ecNumber evidence="4">3.5.4.1</ecNumber>
    </submittedName>
</protein>
<evidence type="ECO:0000256" key="1">
    <source>
        <dbReference type="ARBA" id="ARBA00022723"/>
    </source>
</evidence>
<dbReference type="SUPFAM" id="SSF51338">
    <property type="entry name" value="Composite domain of metallo-dependent hydrolases"/>
    <property type="match status" value="1"/>
</dbReference>
<dbReference type="CDD" id="cd01293">
    <property type="entry name" value="Bact_CD"/>
    <property type="match status" value="1"/>
</dbReference>
<dbReference type="PANTHER" id="PTHR32027:SF0">
    <property type="entry name" value="CYTOSINE DEAMINASE"/>
    <property type="match status" value="1"/>
</dbReference>
<name>A0A2S9K449_9BURK</name>
<dbReference type="Gene3D" id="3.20.20.140">
    <property type="entry name" value="Metal-dependent hydrolases"/>
    <property type="match status" value="1"/>
</dbReference>
<dbReference type="Gene3D" id="2.30.40.10">
    <property type="entry name" value="Urease, subunit C, domain 1"/>
    <property type="match status" value="1"/>
</dbReference>
<dbReference type="GO" id="GO:0004131">
    <property type="term" value="F:cytosine deaminase activity"/>
    <property type="evidence" value="ECO:0007669"/>
    <property type="project" value="UniProtKB-EC"/>
</dbReference>
<dbReference type="InterPro" id="IPR032466">
    <property type="entry name" value="Metal_Hydrolase"/>
</dbReference>
<dbReference type="NCBIfam" id="NF006685">
    <property type="entry name" value="PRK09230.1"/>
    <property type="match status" value="1"/>
</dbReference>